<name>A0A0F9B854_9ZZZZ</name>
<organism evidence="1">
    <name type="scientific">marine sediment metagenome</name>
    <dbReference type="NCBI Taxonomy" id="412755"/>
    <lineage>
        <taxon>unclassified sequences</taxon>
        <taxon>metagenomes</taxon>
        <taxon>ecological metagenomes</taxon>
    </lineage>
</organism>
<comment type="caution">
    <text evidence="1">The sequence shown here is derived from an EMBL/GenBank/DDBJ whole genome shotgun (WGS) entry which is preliminary data.</text>
</comment>
<dbReference type="EMBL" id="LAZR01039004">
    <property type="protein sequence ID" value="KKL18094.1"/>
    <property type="molecule type" value="Genomic_DNA"/>
</dbReference>
<protein>
    <submittedName>
        <fullName evidence="1">Uncharacterized protein</fullName>
    </submittedName>
</protein>
<accession>A0A0F9B854</accession>
<dbReference type="AlphaFoldDB" id="A0A0F9B854"/>
<gene>
    <name evidence="1" type="ORF">LCGC14_2478980</name>
</gene>
<evidence type="ECO:0000313" key="1">
    <source>
        <dbReference type="EMBL" id="KKL18094.1"/>
    </source>
</evidence>
<proteinExistence type="predicted"/>
<reference evidence="1" key="1">
    <citation type="journal article" date="2015" name="Nature">
        <title>Complex archaea that bridge the gap between prokaryotes and eukaryotes.</title>
        <authorList>
            <person name="Spang A."/>
            <person name="Saw J.H."/>
            <person name="Jorgensen S.L."/>
            <person name="Zaremba-Niedzwiedzka K."/>
            <person name="Martijn J."/>
            <person name="Lind A.E."/>
            <person name="van Eijk R."/>
            <person name="Schleper C."/>
            <person name="Guy L."/>
            <person name="Ettema T.J."/>
        </authorList>
    </citation>
    <scope>NUCLEOTIDE SEQUENCE</scope>
</reference>
<sequence length="53" mass="6155">MLNYMEIGCGKFKTLESNITEKRAEELQEEIDTFNSKSTNGIYRTVQSDFSEK</sequence>